<dbReference type="InterPro" id="IPR009057">
    <property type="entry name" value="Homeodomain-like_sf"/>
</dbReference>
<dbReference type="GO" id="GO:0003700">
    <property type="term" value="F:DNA-binding transcription factor activity"/>
    <property type="evidence" value="ECO:0007669"/>
    <property type="project" value="TreeGrafter"/>
</dbReference>
<dbReference type="Proteomes" id="UP000242320">
    <property type="component" value="Unassembled WGS sequence"/>
</dbReference>
<accession>A0A1X2LC43</accession>
<dbReference type="Pfam" id="PF16859">
    <property type="entry name" value="TetR_C_11"/>
    <property type="match status" value="1"/>
</dbReference>
<dbReference type="AlphaFoldDB" id="A0A1X2LC43"/>
<keyword evidence="1" id="KW-0805">Transcription regulation</keyword>
<evidence type="ECO:0000256" key="4">
    <source>
        <dbReference type="PROSITE-ProRule" id="PRU00335"/>
    </source>
</evidence>
<dbReference type="EMBL" id="NCXM01000003">
    <property type="protein sequence ID" value="OSC31536.1"/>
    <property type="molecule type" value="Genomic_DNA"/>
</dbReference>
<evidence type="ECO:0000256" key="2">
    <source>
        <dbReference type="ARBA" id="ARBA00023125"/>
    </source>
</evidence>
<evidence type="ECO:0000313" key="6">
    <source>
        <dbReference type="EMBL" id="OSC31536.1"/>
    </source>
</evidence>
<proteinExistence type="predicted"/>
<sequence>MTEPREVRRRPGGRSARVTAAVHKAVDGLLNDCGPGGFTVADVARRAGVNPTSIHRRWGSLEALILEVEADRLAEISPLPDTGTLRGDLLAYARTVAADVGRPGGLAFLHALIGARDVNTEQRSAPLLRRAAQLQTMLDRARDRGEPSLLYTAVVDCVLAPVYLRYLLGVDIDEPDLELFVARTLASPELPNTG</sequence>
<dbReference type="PANTHER" id="PTHR30055">
    <property type="entry name" value="HTH-TYPE TRANSCRIPTIONAL REGULATOR RUTR"/>
    <property type="match status" value="1"/>
</dbReference>
<dbReference type="InterPro" id="IPR036271">
    <property type="entry name" value="Tet_transcr_reg_TetR-rel_C_sf"/>
</dbReference>
<dbReference type="SUPFAM" id="SSF48498">
    <property type="entry name" value="Tetracyclin repressor-like, C-terminal domain"/>
    <property type="match status" value="1"/>
</dbReference>
<dbReference type="InterPro" id="IPR011075">
    <property type="entry name" value="TetR_C"/>
</dbReference>
<dbReference type="InterPro" id="IPR001647">
    <property type="entry name" value="HTH_TetR"/>
</dbReference>
<keyword evidence="2 4" id="KW-0238">DNA-binding</keyword>
<feature type="DNA-binding region" description="H-T-H motif" evidence="4">
    <location>
        <begin position="39"/>
        <end position="58"/>
    </location>
</feature>
<name>A0A1X2LC43_9MYCO</name>
<keyword evidence="3" id="KW-0804">Transcription</keyword>
<comment type="caution">
    <text evidence="6">The sequence shown here is derived from an EMBL/GenBank/DDBJ whole genome shotgun (WGS) entry which is preliminary data.</text>
</comment>
<dbReference type="InterPro" id="IPR050109">
    <property type="entry name" value="HTH-type_TetR-like_transc_reg"/>
</dbReference>
<dbReference type="Gene3D" id="1.10.10.60">
    <property type="entry name" value="Homeodomain-like"/>
    <property type="match status" value="1"/>
</dbReference>
<evidence type="ECO:0000256" key="3">
    <source>
        <dbReference type="ARBA" id="ARBA00023163"/>
    </source>
</evidence>
<organism evidence="6 7">
    <name type="scientific">Mycolicibacterium vulneris</name>
    <dbReference type="NCBI Taxonomy" id="547163"/>
    <lineage>
        <taxon>Bacteria</taxon>
        <taxon>Bacillati</taxon>
        <taxon>Actinomycetota</taxon>
        <taxon>Actinomycetes</taxon>
        <taxon>Mycobacteriales</taxon>
        <taxon>Mycobacteriaceae</taxon>
        <taxon>Mycolicibacterium</taxon>
    </lineage>
</organism>
<feature type="domain" description="HTH tetR-type" evidence="5">
    <location>
        <begin position="16"/>
        <end position="76"/>
    </location>
</feature>
<keyword evidence="7" id="KW-1185">Reference proteome</keyword>
<dbReference type="GO" id="GO:0000976">
    <property type="term" value="F:transcription cis-regulatory region binding"/>
    <property type="evidence" value="ECO:0007669"/>
    <property type="project" value="TreeGrafter"/>
</dbReference>
<reference evidence="6 7" key="1">
    <citation type="submission" date="2017-04" db="EMBL/GenBank/DDBJ databases">
        <title>The new phylogeny of genus Mycobacterium.</title>
        <authorList>
            <person name="Tortoli E."/>
            <person name="Trovato A."/>
            <person name="Cirillo D.M."/>
        </authorList>
    </citation>
    <scope>NUCLEOTIDE SEQUENCE [LARGE SCALE GENOMIC DNA]</scope>
    <source>
        <strain evidence="6 7">DSM 45247</strain>
    </source>
</reference>
<dbReference type="PROSITE" id="PS50977">
    <property type="entry name" value="HTH_TETR_2"/>
    <property type="match status" value="1"/>
</dbReference>
<dbReference type="Pfam" id="PF00440">
    <property type="entry name" value="TetR_N"/>
    <property type="match status" value="1"/>
</dbReference>
<dbReference type="PANTHER" id="PTHR30055:SF148">
    <property type="entry name" value="TETR-FAMILY TRANSCRIPTIONAL REGULATOR"/>
    <property type="match status" value="1"/>
</dbReference>
<protein>
    <recommendedName>
        <fullName evidence="5">HTH tetR-type domain-containing protein</fullName>
    </recommendedName>
</protein>
<dbReference type="SUPFAM" id="SSF46689">
    <property type="entry name" value="Homeodomain-like"/>
    <property type="match status" value="1"/>
</dbReference>
<evidence type="ECO:0000259" key="5">
    <source>
        <dbReference type="PROSITE" id="PS50977"/>
    </source>
</evidence>
<dbReference type="Gene3D" id="1.10.357.10">
    <property type="entry name" value="Tetracycline Repressor, domain 2"/>
    <property type="match status" value="1"/>
</dbReference>
<gene>
    <name evidence="6" type="ORF">B8W69_03560</name>
</gene>
<evidence type="ECO:0000256" key="1">
    <source>
        <dbReference type="ARBA" id="ARBA00023015"/>
    </source>
</evidence>
<evidence type="ECO:0000313" key="7">
    <source>
        <dbReference type="Proteomes" id="UP000242320"/>
    </source>
</evidence>
<dbReference type="OrthoDB" id="9796019at2"/>